<dbReference type="AlphaFoldDB" id="A0A0G0D7M9"/>
<reference evidence="1 2" key="1">
    <citation type="journal article" date="2015" name="Nature">
        <title>rRNA introns, odd ribosomes, and small enigmatic genomes across a large radiation of phyla.</title>
        <authorList>
            <person name="Brown C.T."/>
            <person name="Hug L.A."/>
            <person name="Thomas B.C."/>
            <person name="Sharon I."/>
            <person name="Castelle C.J."/>
            <person name="Singh A."/>
            <person name="Wilkins M.J."/>
            <person name="Williams K.H."/>
            <person name="Banfield J.F."/>
        </authorList>
    </citation>
    <scope>NUCLEOTIDE SEQUENCE [LARGE SCALE GENOMIC DNA]</scope>
</reference>
<organism evidence="1 2">
    <name type="scientific">Candidatus Roizmanbacteria bacterium GW2011_GWA2_34_18</name>
    <dbReference type="NCBI Taxonomy" id="1618477"/>
    <lineage>
        <taxon>Bacteria</taxon>
        <taxon>Candidatus Roizmaniibacteriota</taxon>
    </lineage>
</organism>
<protein>
    <submittedName>
        <fullName evidence="1">Uncharacterized protein</fullName>
    </submittedName>
</protein>
<accession>A0A0G0D7M9</accession>
<gene>
    <name evidence="1" type="ORF">UR54_C0029G0006</name>
</gene>
<evidence type="ECO:0000313" key="1">
    <source>
        <dbReference type="EMBL" id="KKP59285.1"/>
    </source>
</evidence>
<proteinExistence type="predicted"/>
<sequence length="69" mass="7493">MGSFRSNLGLENLAVSESDTLSNWSNSLHNLLDRGSTPGPVTIRLVASLLAHGYSHLRVECGERSPERS</sequence>
<name>A0A0G0D7M9_9BACT</name>
<comment type="caution">
    <text evidence="1">The sequence shown here is derived from an EMBL/GenBank/DDBJ whole genome shotgun (WGS) entry which is preliminary data.</text>
</comment>
<dbReference type="Proteomes" id="UP000034688">
    <property type="component" value="Unassembled WGS sequence"/>
</dbReference>
<dbReference type="EMBL" id="LBPP01000029">
    <property type="protein sequence ID" value="KKP59285.1"/>
    <property type="molecule type" value="Genomic_DNA"/>
</dbReference>
<evidence type="ECO:0000313" key="2">
    <source>
        <dbReference type="Proteomes" id="UP000034688"/>
    </source>
</evidence>